<feature type="domain" description="RNA polymerase sigma-70 region 2" evidence="5">
    <location>
        <begin position="2"/>
        <end position="44"/>
    </location>
</feature>
<evidence type="ECO:0000256" key="4">
    <source>
        <dbReference type="ARBA" id="ARBA00023163"/>
    </source>
</evidence>
<evidence type="ECO:0000256" key="3">
    <source>
        <dbReference type="ARBA" id="ARBA00023082"/>
    </source>
</evidence>
<evidence type="ECO:0000313" key="7">
    <source>
        <dbReference type="EMBL" id="AKU99350.1"/>
    </source>
</evidence>
<evidence type="ECO:0000256" key="1">
    <source>
        <dbReference type="ARBA" id="ARBA00010641"/>
    </source>
</evidence>
<organism evidence="7 8">
    <name type="scientific">Labilithrix luteola</name>
    <dbReference type="NCBI Taxonomy" id="1391654"/>
    <lineage>
        <taxon>Bacteria</taxon>
        <taxon>Pseudomonadati</taxon>
        <taxon>Myxococcota</taxon>
        <taxon>Polyangia</taxon>
        <taxon>Polyangiales</taxon>
        <taxon>Labilitrichaceae</taxon>
        <taxon>Labilithrix</taxon>
    </lineage>
</organism>
<comment type="similarity">
    <text evidence="1">Belongs to the sigma-70 factor family. ECF subfamily.</text>
</comment>
<keyword evidence="8" id="KW-1185">Reference proteome</keyword>
<accession>A0A0K1Q0P3</accession>
<dbReference type="EMBL" id="CP012333">
    <property type="protein sequence ID" value="AKU99350.1"/>
    <property type="molecule type" value="Genomic_DNA"/>
</dbReference>
<evidence type="ECO:0000256" key="2">
    <source>
        <dbReference type="ARBA" id="ARBA00023015"/>
    </source>
</evidence>
<dbReference type="Gene3D" id="1.10.1740.10">
    <property type="match status" value="1"/>
</dbReference>
<dbReference type="InterPro" id="IPR013249">
    <property type="entry name" value="RNA_pol_sigma70_r4_t2"/>
</dbReference>
<feature type="domain" description="RNA polymerase sigma factor 70 region 4 type 2" evidence="6">
    <location>
        <begin position="77"/>
        <end position="123"/>
    </location>
</feature>
<evidence type="ECO:0000313" key="8">
    <source>
        <dbReference type="Proteomes" id="UP000064967"/>
    </source>
</evidence>
<reference evidence="7 8" key="1">
    <citation type="submission" date="2015-08" db="EMBL/GenBank/DDBJ databases">
        <authorList>
            <person name="Babu N.S."/>
            <person name="Beckwith C.J."/>
            <person name="Beseler K.G."/>
            <person name="Brison A."/>
            <person name="Carone J.V."/>
            <person name="Caskin T.P."/>
            <person name="Diamond M."/>
            <person name="Durham M.E."/>
            <person name="Foxe J.M."/>
            <person name="Go M."/>
            <person name="Henderson B.A."/>
            <person name="Jones I.B."/>
            <person name="McGettigan J.A."/>
            <person name="Micheletti S.J."/>
            <person name="Nasrallah M.E."/>
            <person name="Ortiz D."/>
            <person name="Piller C.R."/>
            <person name="Privatt S.R."/>
            <person name="Schneider S.L."/>
            <person name="Sharp S."/>
            <person name="Smith T.C."/>
            <person name="Stanton J.D."/>
            <person name="Ullery H.E."/>
            <person name="Wilson R.J."/>
            <person name="Serrano M.G."/>
            <person name="Buck G."/>
            <person name="Lee V."/>
            <person name="Wang Y."/>
            <person name="Carvalho R."/>
            <person name="Voegtly L."/>
            <person name="Shi R."/>
            <person name="Duckworth R."/>
            <person name="Johnson A."/>
            <person name="Loviza R."/>
            <person name="Walstead R."/>
            <person name="Shah Z."/>
            <person name="Kiflezghi M."/>
            <person name="Wade K."/>
            <person name="Ball S.L."/>
            <person name="Bradley K.W."/>
            <person name="Asai D.J."/>
            <person name="Bowman C.A."/>
            <person name="Russell D.A."/>
            <person name="Pope W.H."/>
            <person name="Jacobs-Sera D."/>
            <person name="Hendrix R.W."/>
            <person name="Hatfull G.F."/>
        </authorList>
    </citation>
    <scope>NUCLEOTIDE SEQUENCE [LARGE SCALE GENOMIC DNA]</scope>
    <source>
        <strain evidence="7 8">DSM 27648</strain>
    </source>
</reference>
<dbReference type="GO" id="GO:0006352">
    <property type="term" value="P:DNA-templated transcription initiation"/>
    <property type="evidence" value="ECO:0007669"/>
    <property type="project" value="InterPro"/>
</dbReference>
<dbReference type="SUPFAM" id="SSF88659">
    <property type="entry name" value="Sigma3 and sigma4 domains of RNA polymerase sigma factors"/>
    <property type="match status" value="1"/>
</dbReference>
<dbReference type="GO" id="GO:0016987">
    <property type="term" value="F:sigma factor activity"/>
    <property type="evidence" value="ECO:0007669"/>
    <property type="project" value="UniProtKB-KW"/>
</dbReference>
<dbReference type="Pfam" id="PF04542">
    <property type="entry name" value="Sigma70_r2"/>
    <property type="match status" value="1"/>
</dbReference>
<dbReference type="KEGG" id="llu:AKJ09_06014"/>
<dbReference type="InterPro" id="IPR014284">
    <property type="entry name" value="RNA_pol_sigma-70_dom"/>
</dbReference>
<gene>
    <name evidence="7" type="ORF">AKJ09_06014</name>
</gene>
<dbReference type="Proteomes" id="UP000064967">
    <property type="component" value="Chromosome"/>
</dbReference>
<dbReference type="InterPro" id="IPR036388">
    <property type="entry name" value="WH-like_DNA-bd_sf"/>
</dbReference>
<dbReference type="InterPro" id="IPR013325">
    <property type="entry name" value="RNA_pol_sigma_r2"/>
</dbReference>
<keyword evidence="3" id="KW-0731">Sigma factor</keyword>
<keyword evidence="4" id="KW-0804">Transcription</keyword>
<protein>
    <submittedName>
        <fullName evidence="7">RNA polymerase sigma factor RpoE</fullName>
    </submittedName>
</protein>
<keyword evidence="2" id="KW-0805">Transcription regulation</keyword>
<dbReference type="InterPro" id="IPR007627">
    <property type="entry name" value="RNA_pol_sigma70_r2"/>
</dbReference>
<dbReference type="PANTHER" id="PTHR43133">
    <property type="entry name" value="RNA POLYMERASE ECF-TYPE SIGMA FACTO"/>
    <property type="match status" value="1"/>
</dbReference>
<name>A0A0K1Q0P3_9BACT</name>
<dbReference type="PANTHER" id="PTHR43133:SF25">
    <property type="entry name" value="RNA POLYMERASE SIGMA FACTOR RFAY-RELATED"/>
    <property type="match status" value="1"/>
</dbReference>
<dbReference type="Gene3D" id="1.10.10.10">
    <property type="entry name" value="Winged helix-like DNA-binding domain superfamily/Winged helix DNA-binding domain"/>
    <property type="match status" value="1"/>
</dbReference>
<dbReference type="AlphaFoldDB" id="A0A0K1Q0P3"/>
<proteinExistence type="inferred from homology"/>
<dbReference type="Pfam" id="PF08281">
    <property type="entry name" value="Sigma70_r4_2"/>
    <property type="match status" value="1"/>
</dbReference>
<evidence type="ECO:0000259" key="6">
    <source>
        <dbReference type="Pfam" id="PF08281"/>
    </source>
</evidence>
<dbReference type="InterPro" id="IPR013324">
    <property type="entry name" value="RNA_pol_sigma_r3/r4-like"/>
</dbReference>
<dbReference type="GO" id="GO:0003677">
    <property type="term" value="F:DNA binding"/>
    <property type="evidence" value="ECO:0007669"/>
    <property type="project" value="InterPro"/>
</dbReference>
<evidence type="ECO:0000259" key="5">
    <source>
        <dbReference type="Pfam" id="PF04542"/>
    </source>
</evidence>
<dbReference type="InterPro" id="IPR039425">
    <property type="entry name" value="RNA_pol_sigma-70-like"/>
</dbReference>
<dbReference type="SUPFAM" id="SSF88946">
    <property type="entry name" value="Sigma2 domain of RNA polymerase sigma factors"/>
    <property type="match status" value="1"/>
</dbReference>
<dbReference type="STRING" id="1391654.AKJ09_06014"/>
<sequence>MDVLQDAFVTAFEDLAELRQPGAFRTWIHRITVRLVHRRFRRRRLLRLLGLDRERDEVSLDALAVESASAEARAELRWLDEALRKATDADRIAWLLRHVEGLAVDEVASACGCSPATAKRRIASADAVVLRHLGAAKEGGRR</sequence>
<dbReference type="NCBIfam" id="TIGR02937">
    <property type="entry name" value="sigma70-ECF"/>
    <property type="match status" value="1"/>
</dbReference>